<reference evidence="2 3" key="1">
    <citation type="journal article" date="2012" name="Genome Biol.">
        <title>The genome of the polar eukaryotic microalga coccomyxa subellipsoidea reveals traits of cold adaptation.</title>
        <authorList>
            <person name="Blanc G."/>
            <person name="Agarkova I."/>
            <person name="Grimwood J."/>
            <person name="Kuo A."/>
            <person name="Brueggeman A."/>
            <person name="Dunigan D."/>
            <person name="Gurnon J."/>
            <person name="Ladunga I."/>
            <person name="Lindquist E."/>
            <person name="Lucas S."/>
            <person name="Pangilinan J."/>
            <person name="Proschold T."/>
            <person name="Salamov A."/>
            <person name="Schmutz J."/>
            <person name="Weeks D."/>
            <person name="Yamada T."/>
            <person name="Claverie J.M."/>
            <person name="Grigoriev I."/>
            <person name="Van Etten J."/>
            <person name="Lomsadze A."/>
            <person name="Borodovsky M."/>
        </authorList>
    </citation>
    <scope>NUCLEOTIDE SEQUENCE [LARGE SCALE GENOMIC DNA]</scope>
    <source>
        <strain evidence="2 3">C-169</strain>
    </source>
</reference>
<gene>
    <name evidence="2" type="ORF">COCSUDRAFT_68325</name>
</gene>
<sequence>MQVLQENAQLRERLAKTKAALSYSEALLSSGEVPQPPLASVPPAVAASAAARRPADSPAQPEKRQKIC</sequence>
<name>I0YJ30_COCSC</name>
<accession>I0YJ30</accession>
<comment type="caution">
    <text evidence="2">The sequence shown here is derived from an EMBL/GenBank/DDBJ whole genome shotgun (WGS) entry which is preliminary data.</text>
</comment>
<proteinExistence type="predicted"/>
<dbReference type="EMBL" id="AGSI01000024">
    <property type="protein sequence ID" value="EIE18399.1"/>
    <property type="molecule type" value="Genomic_DNA"/>
</dbReference>
<keyword evidence="3" id="KW-1185">Reference proteome</keyword>
<evidence type="ECO:0000313" key="2">
    <source>
        <dbReference type="EMBL" id="EIE18399.1"/>
    </source>
</evidence>
<dbReference type="GeneID" id="17036310"/>
<feature type="compositionally biased region" description="Low complexity" evidence="1">
    <location>
        <begin position="41"/>
        <end position="60"/>
    </location>
</feature>
<protein>
    <submittedName>
        <fullName evidence="2">Uncharacterized protein</fullName>
    </submittedName>
</protein>
<feature type="region of interest" description="Disordered" evidence="1">
    <location>
        <begin position="31"/>
        <end position="68"/>
    </location>
</feature>
<dbReference type="KEGG" id="csl:COCSUDRAFT_68325"/>
<dbReference type="Proteomes" id="UP000007264">
    <property type="component" value="Unassembled WGS sequence"/>
</dbReference>
<dbReference type="AlphaFoldDB" id="I0YJ30"/>
<dbReference type="RefSeq" id="XP_005642943.1">
    <property type="nucleotide sequence ID" value="XM_005642886.1"/>
</dbReference>
<organism evidence="2 3">
    <name type="scientific">Coccomyxa subellipsoidea (strain C-169)</name>
    <name type="common">Green microalga</name>
    <dbReference type="NCBI Taxonomy" id="574566"/>
    <lineage>
        <taxon>Eukaryota</taxon>
        <taxon>Viridiplantae</taxon>
        <taxon>Chlorophyta</taxon>
        <taxon>core chlorophytes</taxon>
        <taxon>Trebouxiophyceae</taxon>
        <taxon>Trebouxiophyceae incertae sedis</taxon>
        <taxon>Coccomyxaceae</taxon>
        <taxon>Coccomyxa</taxon>
        <taxon>Coccomyxa subellipsoidea</taxon>
    </lineage>
</organism>
<evidence type="ECO:0000313" key="3">
    <source>
        <dbReference type="Proteomes" id="UP000007264"/>
    </source>
</evidence>
<evidence type="ECO:0000256" key="1">
    <source>
        <dbReference type="SAM" id="MobiDB-lite"/>
    </source>
</evidence>